<gene>
    <name evidence="1" type="ORF">AVEN_51689_1</name>
</gene>
<proteinExistence type="predicted"/>
<sequence>MRDLYLPPDDAATTTETLDVTEDKVRRDVRSDGKGKLSRRRIQLPLAPVKGKFQISMSSNCTH</sequence>
<keyword evidence="2" id="KW-1185">Reference proteome</keyword>
<dbReference type="AlphaFoldDB" id="A0A4Y2W0S6"/>
<evidence type="ECO:0000313" key="1">
    <source>
        <dbReference type="EMBL" id="GBO31303.1"/>
    </source>
</evidence>
<feature type="non-terminal residue" evidence="1">
    <location>
        <position position="63"/>
    </location>
</feature>
<dbReference type="EMBL" id="BGPR01054561">
    <property type="protein sequence ID" value="GBO31303.1"/>
    <property type="molecule type" value="Genomic_DNA"/>
</dbReference>
<reference evidence="1 2" key="1">
    <citation type="journal article" date="2019" name="Sci. Rep.">
        <title>Orb-weaving spider Araneus ventricosus genome elucidates the spidroin gene catalogue.</title>
        <authorList>
            <person name="Kono N."/>
            <person name="Nakamura H."/>
            <person name="Ohtoshi R."/>
            <person name="Moran D.A.P."/>
            <person name="Shinohara A."/>
            <person name="Yoshida Y."/>
            <person name="Fujiwara M."/>
            <person name="Mori M."/>
            <person name="Tomita M."/>
            <person name="Arakawa K."/>
        </authorList>
    </citation>
    <scope>NUCLEOTIDE SEQUENCE [LARGE SCALE GENOMIC DNA]</scope>
</reference>
<evidence type="ECO:0000313" key="2">
    <source>
        <dbReference type="Proteomes" id="UP000499080"/>
    </source>
</evidence>
<name>A0A4Y2W0S6_ARAVE</name>
<accession>A0A4Y2W0S6</accession>
<dbReference type="Proteomes" id="UP000499080">
    <property type="component" value="Unassembled WGS sequence"/>
</dbReference>
<comment type="caution">
    <text evidence="1">The sequence shown here is derived from an EMBL/GenBank/DDBJ whole genome shotgun (WGS) entry which is preliminary data.</text>
</comment>
<organism evidence="1 2">
    <name type="scientific">Araneus ventricosus</name>
    <name type="common">Orbweaver spider</name>
    <name type="synonym">Epeira ventricosa</name>
    <dbReference type="NCBI Taxonomy" id="182803"/>
    <lineage>
        <taxon>Eukaryota</taxon>
        <taxon>Metazoa</taxon>
        <taxon>Ecdysozoa</taxon>
        <taxon>Arthropoda</taxon>
        <taxon>Chelicerata</taxon>
        <taxon>Arachnida</taxon>
        <taxon>Araneae</taxon>
        <taxon>Araneomorphae</taxon>
        <taxon>Entelegynae</taxon>
        <taxon>Araneoidea</taxon>
        <taxon>Araneidae</taxon>
        <taxon>Araneus</taxon>
    </lineage>
</organism>
<protein>
    <submittedName>
        <fullName evidence="1">Uncharacterized protein</fullName>
    </submittedName>
</protein>